<keyword evidence="11" id="KW-1185">Reference proteome</keyword>
<reference evidence="10 11" key="1">
    <citation type="journal article" date="2019" name="ACS Chem. Biol.">
        <title>Identification and Mobilization of a Cryptic Antibiotic Biosynthesis Gene Locus from a Human-Pathogenic Nocardia Isolate.</title>
        <authorList>
            <person name="Herisse M."/>
            <person name="Ishida K."/>
            <person name="Porter J.L."/>
            <person name="Howden B."/>
            <person name="Hertweck C."/>
            <person name="Stinear T.P."/>
            <person name="Pidot S.J."/>
        </authorList>
    </citation>
    <scope>NUCLEOTIDE SEQUENCE [LARGE SCALE GENOMIC DNA]</scope>
    <source>
        <strain evidence="10 11">AUSMDU00012717</strain>
    </source>
</reference>
<feature type="transmembrane region" description="Helical" evidence="8">
    <location>
        <begin position="102"/>
        <end position="122"/>
    </location>
</feature>
<feature type="domain" description="Major facilitator superfamily (MFS) profile" evidence="9">
    <location>
        <begin position="107"/>
        <end position="501"/>
    </location>
</feature>
<feature type="transmembrane region" description="Helical" evidence="8">
    <location>
        <begin position="372"/>
        <end position="393"/>
    </location>
</feature>
<feature type="transmembrane region" description="Helical" evidence="8">
    <location>
        <begin position="142"/>
        <end position="161"/>
    </location>
</feature>
<evidence type="ECO:0000259" key="9">
    <source>
        <dbReference type="PROSITE" id="PS50850"/>
    </source>
</evidence>
<keyword evidence="6 8" id="KW-0472">Membrane</keyword>
<dbReference type="InterPro" id="IPR020846">
    <property type="entry name" value="MFS_dom"/>
</dbReference>
<evidence type="ECO:0000256" key="3">
    <source>
        <dbReference type="ARBA" id="ARBA00022475"/>
    </source>
</evidence>
<feature type="transmembrane region" description="Helical" evidence="8">
    <location>
        <begin position="459"/>
        <end position="480"/>
    </location>
</feature>
<sequence length="501" mass="51635">MDASVDRGGRSSGRRPHPSLKSSGRQGFRTSGSGSSGYRGGVRPNRKSDSRERPISREARVFTFSSSGRDRGRPTGGGDRAGALARPAQAPRESPSEARAVAAPRGAWIAAAMAVAAVGWGANQFAPLLLMYRSDLPASSATVQATYGLYAIGLIPGLLVAGPLSDRFGRKRILLPCLIISFIGSSVLMAAAAGTAWLFIGRLIAGVASGTAFSAGTAWIKELSRDDPAAGARRATIAMTVGFAVGPLVAGLIARWAPSPMLTSYIPHLVITLIAIVLVVLTPTDPASDPSARVVAPLELSGARRSRFLAIVVPLAPWVFGSSSIALAYLPEQTRSGLGDNALTFGAISTCLTMMAGIAIQPLAKRVDVSRLAAVSLGIVTAGLVVAAVATAFGNSAVLIFLSTLVLGAGYGCCLVCGLGEVHRIAAPTNLGRVTAVFQAVAYTGFAAPYLLALLERAVGVPVLMAATAVLCVGTLIWIVNVGNRMEVIPAPDRADARTDN</sequence>
<dbReference type="GO" id="GO:0022857">
    <property type="term" value="F:transmembrane transporter activity"/>
    <property type="evidence" value="ECO:0007669"/>
    <property type="project" value="InterPro"/>
</dbReference>
<feature type="compositionally biased region" description="Low complexity" evidence="7">
    <location>
        <begin position="22"/>
        <end position="33"/>
    </location>
</feature>
<feature type="transmembrane region" description="Helical" evidence="8">
    <location>
        <begin position="265"/>
        <end position="283"/>
    </location>
</feature>
<feature type="transmembrane region" description="Helical" evidence="8">
    <location>
        <begin position="342"/>
        <end position="360"/>
    </location>
</feature>
<dbReference type="PANTHER" id="PTHR23517:SF13">
    <property type="entry name" value="MAJOR FACILITATOR SUPERFAMILY MFS_1"/>
    <property type="match status" value="1"/>
</dbReference>
<feature type="compositionally biased region" description="Basic and acidic residues" evidence="7">
    <location>
        <begin position="46"/>
        <end position="60"/>
    </location>
</feature>
<dbReference type="EMBL" id="CP046172">
    <property type="protein sequence ID" value="QIS13860.1"/>
    <property type="molecule type" value="Genomic_DNA"/>
</dbReference>
<dbReference type="RefSeq" id="WP_167476344.1">
    <property type="nucleotide sequence ID" value="NZ_CP046172.1"/>
</dbReference>
<dbReference type="Proteomes" id="UP000503540">
    <property type="component" value="Chromosome"/>
</dbReference>
<feature type="transmembrane region" description="Helical" evidence="8">
    <location>
        <begin position="199"/>
        <end position="220"/>
    </location>
</feature>
<keyword evidence="2" id="KW-0813">Transport</keyword>
<dbReference type="Gene3D" id="1.20.1250.20">
    <property type="entry name" value="MFS general substrate transporter like domains"/>
    <property type="match status" value="2"/>
</dbReference>
<dbReference type="AlphaFoldDB" id="A0A6G9YL40"/>
<evidence type="ECO:0000256" key="1">
    <source>
        <dbReference type="ARBA" id="ARBA00004651"/>
    </source>
</evidence>
<dbReference type="InterPro" id="IPR036259">
    <property type="entry name" value="MFS_trans_sf"/>
</dbReference>
<evidence type="ECO:0000256" key="5">
    <source>
        <dbReference type="ARBA" id="ARBA00022989"/>
    </source>
</evidence>
<feature type="transmembrane region" description="Helical" evidence="8">
    <location>
        <begin position="431"/>
        <end position="453"/>
    </location>
</feature>
<dbReference type="InterPro" id="IPR050171">
    <property type="entry name" value="MFS_Transporters"/>
</dbReference>
<organism evidence="10 11">
    <name type="scientific">Nocardia arthritidis</name>
    <dbReference type="NCBI Taxonomy" id="228602"/>
    <lineage>
        <taxon>Bacteria</taxon>
        <taxon>Bacillati</taxon>
        <taxon>Actinomycetota</taxon>
        <taxon>Actinomycetes</taxon>
        <taxon>Mycobacteriales</taxon>
        <taxon>Nocardiaceae</taxon>
        <taxon>Nocardia</taxon>
    </lineage>
</organism>
<dbReference type="PROSITE" id="PS50850">
    <property type="entry name" value="MFS"/>
    <property type="match status" value="1"/>
</dbReference>
<evidence type="ECO:0000256" key="6">
    <source>
        <dbReference type="ARBA" id="ARBA00023136"/>
    </source>
</evidence>
<feature type="transmembrane region" description="Helical" evidence="8">
    <location>
        <begin position="232"/>
        <end position="253"/>
    </location>
</feature>
<dbReference type="GO" id="GO:0005886">
    <property type="term" value="C:plasma membrane"/>
    <property type="evidence" value="ECO:0007669"/>
    <property type="project" value="UniProtKB-SubCell"/>
</dbReference>
<evidence type="ECO:0000313" key="11">
    <source>
        <dbReference type="Proteomes" id="UP000503540"/>
    </source>
</evidence>
<evidence type="ECO:0000256" key="4">
    <source>
        <dbReference type="ARBA" id="ARBA00022692"/>
    </source>
</evidence>
<gene>
    <name evidence="10" type="ORF">F5544_30075</name>
</gene>
<keyword evidence="4 8" id="KW-0812">Transmembrane</keyword>
<evidence type="ECO:0000256" key="2">
    <source>
        <dbReference type="ARBA" id="ARBA00022448"/>
    </source>
</evidence>
<keyword evidence="3" id="KW-1003">Cell membrane</keyword>
<dbReference type="PANTHER" id="PTHR23517">
    <property type="entry name" value="RESISTANCE PROTEIN MDTM, PUTATIVE-RELATED-RELATED"/>
    <property type="match status" value="1"/>
</dbReference>
<dbReference type="InterPro" id="IPR011701">
    <property type="entry name" value="MFS"/>
</dbReference>
<dbReference type="SUPFAM" id="SSF103473">
    <property type="entry name" value="MFS general substrate transporter"/>
    <property type="match status" value="1"/>
</dbReference>
<feature type="transmembrane region" description="Helical" evidence="8">
    <location>
        <begin position="173"/>
        <end position="193"/>
    </location>
</feature>
<evidence type="ECO:0000256" key="7">
    <source>
        <dbReference type="SAM" id="MobiDB-lite"/>
    </source>
</evidence>
<evidence type="ECO:0000256" key="8">
    <source>
        <dbReference type="SAM" id="Phobius"/>
    </source>
</evidence>
<feature type="transmembrane region" description="Helical" evidence="8">
    <location>
        <begin position="308"/>
        <end position="330"/>
    </location>
</feature>
<protein>
    <submittedName>
        <fullName evidence="10">MFS transporter</fullName>
    </submittedName>
</protein>
<feature type="region of interest" description="Disordered" evidence="7">
    <location>
        <begin position="1"/>
        <end position="97"/>
    </location>
</feature>
<comment type="subcellular location">
    <subcellularLocation>
        <location evidence="1">Cell membrane</location>
        <topology evidence="1">Multi-pass membrane protein</topology>
    </subcellularLocation>
</comment>
<name>A0A6G9YL40_9NOCA</name>
<evidence type="ECO:0000313" key="10">
    <source>
        <dbReference type="EMBL" id="QIS13860.1"/>
    </source>
</evidence>
<feature type="transmembrane region" description="Helical" evidence="8">
    <location>
        <begin position="399"/>
        <end position="419"/>
    </location>
</feature>
<keyword evidence="5 8" id="KW-1133">Transmembrane helix</keyword>
<dbReference type="KEGG" id="nah:F5544_30075"/>
<accession>A0A6G9YL40</accession>
<proteinExistence type="predicted"/>
<dbReference type="Pfam" id="PF07690">
    <property type="entry name" value="MFS_1"/>
    <property type="match status" value="1"/>
</dbReference>